<dbReference type="KEGG" id="cfem:HCR03_18860"/>
<dbReference type="RefSeq" id="WP_187035878.1">
    <property type="nucleotide sequence ID" value="NZ_CP060286.1"/>
</dbReference>
<evidence type="ECO:0000256" key="1">
    <source>
        <dbReference type="SAM" id="Phobius"/>
    </source>
</evidence>
<name>A0A7G8TAK5_9FIRM</name>
<protein>
    <submittedName>
        <fullName evidence="2">Uncharacterized protein</fullName>
    </submittedName>
</protein>
<dbReference type="PROSITE" id="PS51257">
    <property type="entry name" value="PROKAR_LIPOPROTEIN"/>
    <property type="match status" value="1"/>
</dbReference>
<sequence length="53" mass="5840">MKVDADAMLSFAYGLTAMLTISCVWALPQAIGRYAVKINIAKKRHWLISGISD</sequence>
<keyword evidence="1" id="KW-0472">Membrane</keyword>
<dbReference type="AlphaFoldDB" id="A0A7G8TAK5"/>
<keyword evidence="1" id="KW-1133">Transmembrane helix</keyword>
<keyword evidence="1" id="KW-0812">Transmembrane</keyword>
<dbReference type="EMBL" id="CP060286">
    <property type="protein sequence ID" value="QNK40646.1"/>
    <property type="molecule type" value="Genomic_DNA"/>
</dbReference>
<evidence type="ECO:0000313" key="3">
    <source>
        <dbReference type="Proteomes" id="UP000515909"/>
    </source>
</evidence>
<dbReference type="Proteomes" id="UP000515909">
    <property type="component" value="Chromosome"/>
</dbReference>
<evidence type="ECO:0000313" key="2">
    <source>
        <dbReference type="EMBL" id="QNK40646.1"/>
    </source>
</evidence>
<feature type="transmembrane region" description="Helical" evidence="1">
    <location>
        <begin position="12"/>
        <end position="36"/>
    </location>
</feature>
<organism evidence="2 3">
    <name type="scientific">Caproicibacter fermentans</name>
    <dbReference type="NCBI Taxonomy" id="2576756"/>
    <lineage>
        <taxon>Bacteria</taxon>
        <taxon>Bacillati</taxon>
        <taxon>Bacillota</taxon>
        <taxon>Clostridia</taxon>
        <taxon>Eubacteriales</taxon>
        <taxon>Acutalibacteraceae</taxon>
        <taxon>Caproicibacter</taxon>
    </lineage>
</organism>
<gene>
    <name evidence="2" type="ORF">HCR03_18860</name>
</gene>
<accession>A0A7G8TAK5</accession>
<proteinExistence type="predicted"/>
<reference evidence="2 3" key="1">
    <citation type="submission" date="2020-08" db="EMBL/GenBank/DDBJ databases">
        <title>The isolate Caproiciproducens sp. 7D4C2 produces n-caproate at mildly acidic conditions from hexoses: genome and rBOX comparison with related strains and chain-elongating bacteria.</title>
        <authorList>
            <person name="Esquivel-Elizondo S."/>
            <person name="Bagci C."/>
            <person name="Temovska M."/>
            <person name="Jeon B.S."/>
            <person name="Bessarab I."/>
            <person name="Williams R.B.H."/>
            <person name="Huson D.H."/>
            <person name="Angenent L.T."/>
        </authorList>
    </citation>
    <scope>NUCLEOTIDE SEQUENCE [LARGE SCALE GENOMIC DNA]</scope>
    <source>
        <strain evidence="2 3">7D4C2</strain>
    </source>
</reference>